<sequence>MIILQLNRIKKKDKKTVLENYPKTNSTLKKRDEVNAQRKSIKRRNGSTSAFFKNKYIFCLLLLEGCYLAKKQLPPRQKPVEKKKKDVYTQVVVHFFIFFLLQLKKMFGERQRKASKRNLSYLRSSSMEQEPKRRRMNGSGEDVIDPLRSNNANGNDNSKEENHTLEDKRGNEVETFGIPQSIEEKEVEVMTCFLVHSKNAKKEIQLTTPVLDTSANPKSIIDNSFIKKKKKKN</sequence>
<gene>
    <name evidence="2" type="ORF">RFI_30057</name>
</gene>
<protein>
    <submittedName>
        <fullName evidence="2">Uncharacterized protein</fullName>
    </submittedName>
</protein>
<evidence type="ECO:0000313" key="2">
    <source>
        <dbReference type="EMBL" id="ETO07334.1"/>
    </source>
</evidence>
<dbReference type="EMBL" id="ASPP01026252">
    <property type="protein sequence ID" value="ETO07334.1"/>
    <property type="molecule type" value="Genomic_DNA"/>
</dbReference>
<accession>X6M0C1</accession>
<evidence type="ECO:0000313" key="3">
    <source>
        <dbReference type="Proteomes" id="UP000023152"/>
    </source>
</evidence>
<feature type="compositionally biased region" description="Polar residues" evidence="1">
    <location>
        <begin position="118"/>
        <end position="128"/>
    </location>
</feature>
<feature type="compositionally biased region" description="Basic and acidic residues" evidence="1">
    <location>
        <begin position="157"/>
        <end position="172"/>
    </location>
</feature>
<proteinExistence type="predicted"/>
<keyword evidence="3" id="KW-1185">Reference proteome</keyword>
<organism evidence="2 3">
    <name type="scientific">Reticulomyxa filosa</name>
    <dbReference type="NCBI Taxonomy" id="46433"/>
    <lineage>
        <taxon>Eukaryota</taxon>
        <taxon>Sar</taxon>
        <taxon>Rhizaria</taxon>
        <taxon>Retaria</taxon>
        <taxon>Foraminifera</taxon>
        <taxon>Monothalamids</taxon>
        <taxon>Reticulomyxidae</taxon>
        <taxon>Reticulomyxa</taxon>
    </lineage>
</organism>
<reference evidence="2 3" key="1">
    <citation type="journal article" date="2013" name="Curr. Biol.">
        <title>The Genome of the Foraminiferan Reticulomyxa filosa.</title>
        <authorList>
            <person name="Glockner G."/>
            <person name="Hulsmann N."/>
            <person name="Schleicher M."/>
            <person name="Noegel A.A."/>
            <person name="Eichinger L."/>
            <person name="Gallinger C."/>
            <person name="Pawlowski J."/>
            <person name="Sierra R."/>
            <person name="Euteneuer U."/>
            <person name="Pillet L."/>
            <person name="Moustafa A."/>
            <person name="Platzer M."/>
            <person name="Groth M."/>
            <person name="Szafranski K."/>
            <person name="Schliwa M."/>
        </authorList>
    </citation>
    <scope>NUCLEOTIDE SEQUENCE [LARGE SCALE GENOMIC DNA]</scope>
</reference>
<feature type="region of interest" description="Disordered" evidence="1">
    <location>
        <begin position="118"/>
        <end position="173"/>
    </location>
</feature>
<comment type="caution">
    <text evidence="2">The sequence shown here is derived from an EMBL/GenBank/DDBJ whole genome shotgun (WGS) entry which is preliminary data.</text>
</comment>
<name>X6M0C1_RETFI</name>
<evidence type="ECO:0000256" key="1">
    <source>
        <dbReference type="SAM" id="MobiDB-lite"/>
    </source>
</evidence>
<dbReference type="AlphaFoldDB" id="X6M0C1"/>
<dbReference type="Proteomes" id="UP000023152">
    <property type="component" value="Unassembled WGS sequence"/>
</dbReference>